<keyword evidence="4" id="KW-1185">Reference proteome</keyword>
<comment type="caution">
    <text evidence="3">The sequence shown here is derived from an EMBL/GenBank/DDBJ whole genome shotgun (WGS) entry which is preliminary data.</text>
</comment>
<evidence type="ECO:0000259" key="2">
    <source>
        <dbReference type="Pfam" id="PF12835"/>
    </source>
</evidence>
<dbReference type="RefSeq" id="WP_183168273.1">
    <property type="nucleotide sequence ID" value="NZ_JACHXI010000049.1"/>
</dbReference>
<evidence type="ECO:0000313" key="3">
    <source>
        <dbReference type="EMBL" id="MBB3105458.1"/>
    </source>
</evidence>
<dbReference type="InterPro" id="IPR013762">
    <property type="entry name" value="Integrase-like_cat_sf"/>
</dbReference>
<dbReference type="GO" id="GO:0006310">
    <property type="term" value="P:DNA recombination"/>
    <property type="evidence" value="ECO:0007669"/>
    <property type="project" value="UniProtKB-KW"/>
</dbReference>
<dbReference type="Proteomes" id="UP000549250">
    <property type="component" value="Unassembled WGS sequence"/>
</dbReference>
<feature type="domain" description="Integrase catalytic" evidence="2">
    <location>
        <begin position="121"/>
        <end position="260"/>
    </location>
</feature>
<dbReference type="GO" id="GO:0015074">
    <property type="term" value="P:DNA integration"/>
    <property type="evidence" value="ECO:0007669"/>
    <property type="project" value="InterPro"/>
</dbReference>
<evidence type="ECO:0000313" key="4">
    <source>
        <dbReference type="Proteomes" id="UP000549250"/>
    </source>
</evidence>
<protein>
    <recommendedName>
        <fullName evidence="2">Integrase catalytic domain-containing protein</fullName>
    </recommendedName>
</protein>
<dbReference type="SUPFAM" id="SSF56349">
    <property type="entry name" value="DNA breaking-rejoining enzymes"/>
    <property type="match status" value="1"/>
</dbReference>
<keyword evidence="1" id="KW-0233">DNA recombination</keyword>
<proteinExistence type="predicted"/>
<dbReference type="AlphaFoldDB" id="A0A839T8P3"/>
<accession>A0A839T8P3</accession>
<sequence>MSRNYNLGTRDMVSAGRIALDRAASRGELSFSTADTVADRWAQFATYAKSTGVGRMERISPELATAYGQAVARRVERGELSPAYAQNLVSAVNTVLHQVRDDWRSISPTRDCAIPERCAIRDTPPVGIDREVTGRALDVLREAGYERAAAVAELARELGLRSKEAALLDASRALREAQQHGVITLSEGTKGGRERSVPMTDERQIEALSRAAAVQNGNRNLVPSEQTWAQFRGGELRDGRESLQEARISGYHDLRAAYACQRYEALTGLPGPVLGGLIQDRQVDREAREQISAELGHGRIDVVAEYIGGR</sequence>
<reference evidence="3 4" key="1">
    <citation type="submission" date="2020-08" db="EMBL/GenBank/DDBJ databases">
        <title>Genomic Encyclopedia of Type Strains, Phase III (KMG-III): the genomes of soil and plant-associated and newly described type strains.</title>
        <authorList>
            <person name="Whitman W."/>
        </authorList>
    </citation>
    <scope>NUCLEOTIDE SEQUENCE [LARGE SCALE GENOMIC DNA]</scope>
    <source>
        <strain evidence="3 4">CECT 4462</strain>
    </source>
</reference>
<dbReference type="Gene3D" id="1.10.443.10">
    <property type="entry name" value="Intergrase catalytic core"/>
    <property type="match status" value="1"/>
</dbReference>
<organism evidence="3 4">
    <name type="scientific">Azomonas macrocytogenes</name>
    <name type="common">Azotobacter macrocytogenes</name>
    <dbReference type="NCBI Taxonomy" id="69962"/>
    <lineage>
        <taxon>Bacteria</taxon>
        <taxon>Pseudomonadati</taxon>
        <taxon>Pseudomonadota</taxon>
        <taxon>Gammaproteobacteria</taxon>
        <taxon>Pseudomonadales</taxon>
        <taxon>Pseudomonadaceae</taxon>
        <taxon>Azomonas</taxon>
    </lineage>
</organism>
<dbReference type="InterPro" id="IPR024456">
    <property type="entry name" value="Integrase_catalytic_putative"/>
</dbReference>
<name>A0A839T8P3_AZOMA</name>
<dbReference type="InterPro" id="IPR011010">
    <property type="entry name" value="DNA_brk_join_enz"/>
</dbReference>
<evidence type="ECO:0000256" key="1">
    <source>
        <dbReference type="ARBA" id="ARBA00023172"/>
    </source>
</evidence>
<dbReference type="EMBL" id="JACHXI010000049">
    <property type="protein sequence ID" value="MBB3105458.1"/>
    <property type="molecule type" value="Genomic_DNA"/>
</dbReference>
<dbReference type="GO" id="GO:0003677">
    <property type="term" value="F:DNA binding"/>
    <property type="evidence" value="ECO:0007669"/>
    <property type="project" value="InterPro"/>
</dbReference>
<gene>
    <name evidence="3" type="ORF">FHR87_003901</name>
</gene>
<dbReference type="Pfam" id="PF12835">
    <property type="entry name" value="Integrase_1"/>
    <property type="match status" value="1"/>
</dbReference>